<dbReference type="RefSeq" id="XP_031025859.1">
    <property type="nucleotide sequence ID" value="XM_031168174.1"/>
</dbReference>
<dbReference type="GO" id="GO:0055088">
    <property type="term" value="P:lipid homeostasis"/>
    <property type="evidence" value="ECO:0007669"/>
    <property type="project" value="InterPro"/>
</dbReference>
<dbReference type="InterPro" id="IPR034804">
    <property type="entry name" value="SQR/QFR_C/D"/>
</dbReference>
<dbReference type="PANTHER" id="PTHR38409:SF1">
    <property type="entry name" value="MITOCHONDRIAL ADAPTER PROTEIN MCP1"/>
    <property type="match status" value="1"/>
</dbReference>
<reference evidence="2 3" key="1">
    <citation type="journal article" date="2019" name="Sci. Rep.">
        <title>Comparative genomics of chytrid fungi reveal insights into the obligate biotrophic and pathogenic lifestyle of Synchytrium endobioticum.</title>
        <authorList>
            <person name="van de Vossenberg B.T.L.H."/>
            <person name="Warris S."/>
            <person name="Nguyen H.D.T."/>
            <person name="van Gent-Pelzer M.P.E."/>
            <person name="Joly D.L."/>
            <person name="van de Geest H.C."/>
            <person name="Bonants P.J.M."/>
            <person name="Smith D.S."/>
            <person name="Levesque C.A."/>
            <person name="van der Lee T.A.J."/>
        </authorList>
    </citation>
    <scope>NUCLEOTIDE SEQUENCE [LARGE SCALE GENOMIC DNA]</scope>
    <source>
        <strain evidence="2 3">JEL517</strain>
    </source>
</reference>
<gene>
    <name evidence="2" type="ORF">SmJEL517_g02246</name>
</gene>
<dbReference type="EMBL" id="QEAO01000009">
    <property type="protein sequence ID" value="TPX35332.1"/>
    <property type="molecule type" value="Genomic_DNA"/>
</dbReference>
<keyword evidence="1" id="KW-0812">Transmembrane</keyword>
<feature type="transmembrane region" description="Helical" evidence="1">
    <location>
        <begin position="110"/>
        <end position="132"/>
    </location>
</feature>
<comment type="caution">
    <text evidence="2">The sequence shown here is derived from an EMBL/GenBank/DDBJ whole genome shotgun (WGS) entry which is preliminary data.</text>
</comment>
<evidence type="ECO:0000313" key="3">
    <source>
        <dbReference type="Proteomes" id="UP000319731"/>
    </source>
</evidence>
<feature type="transmembrane region" description="Helical" evidence="1">
    <location>
        <begin position="144"/>
        <end position="167"/>
    </location>
</feature>
<dbReference type="Proteomes" id="UP000319731">
    <property type="component" value="Unassembled WGS sequence"/>
</dbReference>
<keyword evidence="1" id="KW-1133">Transmembrane helix</keyword>
<accession>A0A507C6U0</accession>
<name>A0A507C6U0_9FUNG</name>
<dbReference type="SUPFAM" id="SSF81343">
    <property type="entry name" value="Fumarate reductase respiratory complex transmembrane subunits"/>
    <property type="match status" value="1"/>
</dbReference>
<feature type="transmembrane region" description="Helical" evidence="1">
    <location>
        <begin position="62"/>
        <end position="85"/>
    </location>
</feature>
<evidence type="ECO:0000256" key="1">
    <source>
        <dbReference type="SAM" id="Phobius"/>
    </source>
</evidence>
<protein>
    <recommendedName>
        <fullName evidence="4">Mitochondrial adapter protein MCP1 transmembrane domain-containing protein</fullName>
    </recommendedName>
</protein>
<keyword evidence="1" id="KW-0472">Membrane</keyword>
<dbReference type="GeneID" id="42003471"/>
<dbReference type="InterPro" id="IPR039960">
    <property type="entry name" value="MCP1"/>
</dbReference>
<keyword evidence="3" id="KW-1185">Reference proteome</keyword>
<proteinExistence type="predicted"/>
<evidence type="ECO:0008006" key="4">
    <source>
        <dbReference type="Google" id="ProtNLM"/>
    </source>
</evidence>
<feature type="transmembrane region" description="Helical" evidence="1">
    <location>
        <begin position="194"/>
        <end position="216"/>
    </location>
</feature>
<dbReference type="OrthoDB" id="10259513at2759"/>
<dbReference type="GO" id="GO:0016020">
    <property type="term" value="C:membrane"/>
    <property type="evidence" value="ECO:0007669"/>
    <property type="project" value="InterPro"/>
</dbReference>
<organism evidence="2 3">
    <name type="scientific">Synchytrium microbalum</name>
    <dbReference type="NCBI Taxonomy" id="1806994"/>
    <lineage>
        <taxon>Eukaryota</taxon>
        <taxon>Fungi</taxon>
        <taxon>Fungi incertae sedis</taxon>
        <taxon>Chytridiomycota</taxon>
        <taxon>Chytridiomycota incertae sedis</taxon>
        <taxon>Chytridiomycetes</taxon>
        <taxon>Synchytriales</taxon>
        <taxon>Synchytriaceae</taxon>
        <taxon>Synchytrium</taxon>
    </lineage>
</organism>
<sequence length="253" mass="27702">MSKMDHRPWTIDRILATIQATTGLAFTSFAILHIGGHALVHFNFDLANKGFQFAQKYYRIPLVENVAVFGSLFLHAVASIARWWIRKPVVQSANPPYAVKERNWHRTLGWVLLPLVTIHLFAARILPILVLGKAAADKISDISAAVLGAVVAPSPLVLGPLTAAGLIHTAYGTGYSLQTFGVKIPAAPKISREAWVYGLSALGVSTSLAVCGWYYSLPFTPTQIHMVAKVYQHQGFLQDAISKTFGAQYSLRH</sequence>
<feature type="transmembrane region" description="Helical" evidence="1">
    <location>
        <begin position="20"/>
        <end position="42"/>
    </location>
</feature>
<dbReference type="PANTHER" id="PTHR38409">
    <property type="entry name" value="MDM10-COMPLEMENTING PROTEIN 1"/>
    <property type="match status" value="1"/>
</dbReference>
<dbReference type="AlphaFoldDB" id="A0A507C6U0"/>
<evidence type="ECO:0000313" key="2">
    <source>
        <dbReference type="EMBL" id="TPX35332.1"/>
    </source>
</evidence>